<evidence type="ECO:0000313" key="3">
    <source>
        <dbReference type="EMBL" id="MYC97497.1"/>
    </source>
</evidence>
<evidence type="ECO:0000256" key="1">
    <source>
        <dbReference type="RuleBase" id="RU000408"/>
    </source>
</evidence>
<dbReference type="EMBL" id="VXMH01000119">
    <property type="protein sequence ID" value="MYC97497.1"/>
    <property type="molecule type" value="Genomic_DNA"/>
</dbReference>
<dbReference type="GO" id="GO:0003676">
    <property type="term" value="F:nucleic acid binding"/>
    <property type="evidence" value="ECO:0007669"/>
    <property type="project" value="InterPro"/>
</dbReference>
<evidence type="ECO:0000259" key="2">
    <source>
        <dbReference type="PROSITE" id="PS51857"/>
    </source>
</evidence>
<dbReference type="SUPFAM" id="SSF50249">
    <property type="entry name" value="Nucleic acid-binding proteins"/>
    <property type="match status" value="1"/>
</dbReference>
<feature type="domain" description="CSD" evidence="2">
    <location>
        <begin position="599"/>
        <end position="666"/>
    </location>
</feature>
<protein>
    <recommendedName>
        <fullName evidence="2">CSD domain-containing protein</fullName>
    </recommendedName>
</protein>
<dbReference type="CDD" id="cd04458">
    <property type="entry name" value="CSP_CDS"/>
    <property type="match status" value="1"/>
</dbReference>
<sequence>MNDLVLEGFVKNFAEARGLSHLQSDELFEAFVAAAIFRKYHQADITDIEDGALIGGSGDGGLDAVAILVNGRPARTEEDVKFFVENLRRLDVEFVFVQAKSSTSFRSADIGNFTYGVEQFFASVLSSEPRIGFNSQVQQLINLTRDIYDQGIHMQENPKCFLYYVTAGSWTEAPDPRGRLTDGENRLRNLDIFSEVNAMPVDADLLKAVYRELERGVVKEVEFNKTAVFPRIDEVDEAYIGLLRGDEFIRMISTDDGDLNRELFFDNVRDFQGHNPVNSEINHTLAASQLRRNFPLLNNGVTIVARELSRRGDIFRISDFQIVNGCQTTHILFQNKTKIDADTFIPVKLVATSDTQVITEVIKATNRQTAVHPEALESLTKFHKDLEDFYSIREADRDLPDRIHYERRSKQYARDNISPKNIVTLTAQIKSYIGMFLNEPHSHPRYYGELLRSYEGRIFANDHKPAPYYASGVALQTIENWLNSRQADREMRFYKYQLLMLLRAQISGPHVPKPNSNVISEYSLKIVDILRDPERRDKECRRAAELLRATLDKFGTRRGERNPPHRLRAFTEQLIKSISHGHPVQTDRKRQKSVTPRGSERGQIIWFDEWKNYGFIERDSGGDIFVHESQINSIPWHLRLPGKRVQYEVVSNPKSPTMLMASKVKLE</sequence>
<proteinExistence type="predicted"/>
<dbReference type="PROSITE" id="PS00352">
    <property type="entry name" value="CSD_1"/>
    <property type="match status" value="1"/>
</dbReference>
<accession>A0A6B1DEL7</accession>
<reference evidence="3" key="1">
    <citation type="submission" date="2019-09" db="EMBL/GenBank/DDBJ databases">
        <title>Characterisation of the sponge microbiome using genome-centric metagenomics.</title>
        <authorList>
            <person name="Engelberts J.P."/>
            <person name="Robbins S.J."/>
            <person name="De Goeij J.M."/>
            <person name="Aranda M."/>
            <person name="Bell S.C."/>
            <person name="Webster N.S."/>
        </authorList>
    </citation>
    <scope>NUCLEOTIDE SEQUENCE</scope>
    <source>
        <strain evidence="3">SB0661_bin_32</strain>
    </source>
</reference>
<dbReference type="SMART" id="SM00357">
    <property type="entry name" value="CSP"/>
    <property type="match status" value="1"/>
</dbReference>
<organism evidence="3">
    <name type="scientific">Caldilineaceae bacterium SB0661_bin_32</name>
    <dbReference type="NCBI Taxonomy" id="2605255"/>
    <lineage>
        <taxon>Bacteria</taxon>
        <taxon>Bacillati</taxon>
        <taxon>Chloroflexota</taxon>
        <taxon>Caldilineae</taxon>
        <taxon>Caldilineales</taxon>
        <taxon>Caldilineaceae</taxon>
    </lineage>
</organism>
<comment type="subcellular location">
    <subcellularLocation>
        <location evidence="1">Cytoplasm</location>
    </subcellularLocation>
</comment>
<dbReference type="InterPro" id="IPR002059">
    <property type="entry name" value="CSP_DNA-bd"/>
</dbReference>
<dbReference type="Pfam" id="PF10592">
    <property type="entry name" value="AIPR"/>
    <property type="match status" value="1"/>
</dbReference>
<dbReference type="InterPro" id="IPR018891">
    <property type="entry name" value="AIPR_C"/>
</dbReference>
<dbReference type="Gene3D" id="2.40.50.140">
    <property type="entry name" value="Nucleic acid-binding proteins"/>
    <property type="match status" value="1"/>
</dbReference>
<dbReference type="GO" id="GO:0005737">
    <property type="term" value="C:cytoplasm"/>
    <property type="evidence" value="ECO:0007669"/>
    <property type="project" value="UniProtKB-SubCell"/>
</dbReference>
<dbReference type="PROSITE" id="PS51857">
    <property type="entry name" value="CSD_2"/>
    <property type="match status" value="1"/>
</dbReference>
<comment type="caution">
    <text evidence="3">The sequence shown here is derived from an EMBL/GenBank/DDBJ whole genome shotgun (WGS) entry which is preliminary data.</text>
</comment>
<dbReference type="InterPro" id="IPR012340">
    <property type="entry name" value="NA-bd_OB-fold"/>
</dbReference>
<dbReference type="InterPro" id="IPR019844">
    <property type="entry name" value="CSD_CS"/>
</dbReference>
<dbReference type="InterPro" id="IPR011129">
    <property type="entry name" value="CSD"/>
</dbReference>
<dbReference type="AlphaFoldDB" id="A0A6B1DEL7"/>
<name>A0A6B1DEL7_9CHLR</name>
<gene>
    <name evidence="3" type="ORF">F4X14_21300</name>
</gene>
<dbReference type="Pfam" id="PF00313">
    <property type="entry name" value="CSD"/>
    <property type="match status" value="1"/>
</dbReference>